<dbReference type="AlphaFoldDB" id="A0A212SA92"/>
<evidence type="ECO:0000259" key="6">
    <source>
        <dbReference type="Pfam" id="PF04932"/>
    </source>
</evidence>
<dbReference type="Pfam" id="PF04932">
    <property type="entry name" value="Wzy_C"/>
    <property type="match status" value="1"/>
</dbReference>
<keyword evidence="8" id="KW-1185">Reference proteome</keyword>
<evidence type="ECO:0000256" key="5">
    <source>
        <dbReference type="SAM" id="Phobius"/>
    </source>
</evidence>
<evidence type="ECO:0000313" key="7">
    <source>
        <dbReference type="EMBL" id="SNB82219.1"/>
    </source>
</evidence>
<feature type="transmembrane region" description="Helical" evidence="5">
    <location>
        <begin position="124"/>
        <end position="148"/>
    </location>
</feature>
<dbReference type="InterPro" id="IPR007016">
    <property type="entry name" value="O-antigen_ligase-rel_domated"/>
</dbReference>
<dbReference type="GO" id="GO:0016020">
    <property type="term" value="C:membrane"/>
    <property type="evidence" value="ECO:0007669"/>
    <property type="project" value="UniProtKB-SubCell"/>
</dbReference>
<reference evidence="8" key="1">
    <citation type="submission" date="2017-06" db="EMBL/GenBank/DDBJ databases">
        <authorList>
            <person name="Varghese N."/>
            <person name="Submissions S."/>
        </authorList>
    </citation>
    <scope>NUCLEOTIDE SEQUENCE [LARGE SCALE GENOMIC DNA]</scope>
    <source>
        <strain evidence="8">DSM 137</strain>
    </source>
</reference>
<dbReference type="EMBL" id="FYDG01000019">
    <property type="protein sequence ID" value="SNB82219.1"/>
    <property type="molecule type" value="Genomic_DNA"/>
</dbReference>
<feature type="domain" description="O-antigen ligase-related" evidence="6">
    <location>
        <begin position="201"/>
        <end position="340"/>
    </location>
</feature>
<feature type="transmembrane region" description="Helical" evidence="5">
    <location>
        <begin position="244"/>
        <end position="265"/>
    </location>
</feature>
<feature type="transmembrane region" description="Helical" evidence="5">
    <location>
        <begin position="333"/>
        <end position="354"/>
    </location>
</feature>
<evidence type="ECO:0000256" key="1">
    <source>
        <dbReference type="ARBA" id="ARBA00004141"/>
    </source>
</evidence>
<protein>
    <recommendedName>
        <fullName evidence="6">O-antigen ligase-related domain-containing protein</fullName>
    </recommendedName>
</protein>
<name>A0A212SA92_RHOAC</name>
<feature type="transmembrane region" description="Helical" evidence="5">
    <location>
        <begin position="28"/>
        <end position="59"/>
    </location>
</feature>
<feature type="transmembrane region" description="Helical" evidence="5">
    <location>
        <begin position="168"/>
        <end position="187"/>
    </location>
</feature>
<dbReference type="Proteomes" id="UP000198418">
    <property type="component" value="Unassembled WGS sequence"/>
</dbReference>
<evidence type="ECO:0000256" key="2">
    <source>
        <dbReference type="ARBA" id="ARBA00022692"/>
    </source>
</evidence>
<dbReference type="InterPro" id="IPR051533">
    <property type="entry name" value="WaaL-like"/>
</dbReference>
<comment type="subcellular location">
    <subcellularLocation>
        <location evidence="1">Membrane</location>
        <topology evidence="1">Multi-pass membrane protein</topology>
    </subcellularLocation>
</comment>
<dbReference type="PANTHER" id="PTHR37422">
    <property type="entry name" value="TEICHURONIC ACID BIOSYNTHESIS PROTEIN TUAE"/>
    <property type="match status" value="1"/>
</dbReference>
<feature type="transmembrane region" description="Helical" evidence="5">
    <location>
        <begin position="71"/>
        <end position="91"/>
    </location>
</feature>
<evidence type="ECO:0000256" key="4">
    <source>
        <dbReference type="ARBA" id="ARBA00023136"/>
    </source>
</evidence>
<feature type="transmembrane region" description="Helical" evidence="5">
    <location>
        <begin position="97"/>
        <end position="117"/>
    </location>
</feature>
<proteinExistence type="predicted"/>
<feature type="transmembrane region" description="Helical" evidence="5">
    <location>
        <begin position="194"/>
        <end position="212"/>
    </location>
</feature>
<accession>A0A212SA92</accession>
<gene>
    <name evidence="7" type="ORF">SAMN06265338_1192</name>
</gene>
<sequence length="428" mass="47476">MTMTETLVSAPRPAPGRRFSFPRLEESLFWLTVASGSVVFIEPAPYDLLILVTIGVWAWRGFSIHRTVLPLVILLSAWTLGGFIGLIPYWNEPDPSLYMYNTLYLSITCLFFAFFLYQRTTRRLQLLFSAYIVSCVIAGAAAILSWVANFGLEELQSAERATAFFKDPNVLGSYMIIGFLALTQRLLLGRMKHWWIELPSLGLVAAGLFLSFSRGSWGATAFALAMMVGFLIVTADTRRMRRRIVTGAAAVLMMVAVGVGGALSVDSMRTSFSERVSLGHDYDEGPDGRFGRQVRSIPMLLDRPNGFGPLRFRLTFSLEPHNSYINSFASNGWLGGFSFIALALATGFVGFRLCGRSHPYQRQAQVLFPAAFVYFLQALQIDIDHWRMFYLSVGAVWGLEAARARWLATGGAPPLAGTTTAEPRAQII</sequence>
<evidence type="ECO:0000313" key="8">
    <source>
        <dbReference type="Proteomes" id="UP000198418"/>
    </source>
</evidence>
<evidence type="ECO:0000256" key="3">
    <source>
        <dbReference type="ARBA" id="ARBA00022989"/>
    </source>
</evidence>
<keyword evidence="2 5" id="KW-0812">Transmembrane</keyword>
<organism evidence="7 8">
    <name type="scientific">Rhodoblastus acidophilus</name>
    <name type="common">Rhodopseudomonas acidophila</name>
    <dbReference type="NCBI Taxonomy" id="1074"/>
    <lineage>
        <taxon>Bacteria</taxon>
        <taxon>Pseudomonadati</taxon>
        <taxon>Pseudomonadota</taxon>
        <taxon>Alphaproteobacteria</taxon>
        <taxon>Hyphomicrobiales</taxon>
        <taxon>Rhodoblastaceae</taxon>
        <taxon>Rhodoblastus</taxon>
    </lineage>
</organism>
<keyword evidence="4 5" id="KW-0472">Membrane</keyword>
<feature type="transmembrane region" description="Helical" evidence="5">
    <location>
        <begin position="218"/>
        <end position="237"/>
    </location>
</feature>
<dbReference type="PANTHER" id="PTHR37422:SF21">
    <property type="entry name" value="EXOQ-LIKE PROTEIN"/>
    <property type="match status" value="1"/>
</dbReference>
<keyword evidence="3 5" id="KW-1133">Transmembrane helix</keyword>